<protein>
    <submittedName>
        <fullName evidence="2">Uncharacterized protein</fullName>
    </submittedName>
</protein>
<dbReference type="InterPro" id="IPR019673">
    <property type="entry name" value="Spore_germination_GerPC"/>
</dbReference>
<gene>
    <name evidence="2" type="ORF">BC6307_04270</name>
</gene>
<dbReference type="AlphaFoldDB" id="A0A223KMD1"/>
<evidence type="ECO:0000256" key="1">
    <source>
        <dbReference type="SAM" id="Coils"/>
    </source>
</evidence>
<dbReference type="STRING" id="1314751.GCA_001591425_04564"/>
<organism evidence="2 3">
    <name type="scientific">Sutcliffiella cohnii</name>
    <dbReference type="NCBI Taxonomy" id="33932"/>
    <lineage>
        <taxon>Bacteria</taxon>
        <taxon>Bacillati</taxon>
        <taxon>Bacillota</taxon>
        <taxon>Bacilli</taxon>
        <taxon>Bacillales</taxon>
        <taxon>Bacillaceae</taxon>
        <taxon>Sutcliffiella</taxon>
    </lineage>
</organism>
<name>A0A223KMD1_9BACI</name>
<dbReference type="EMBL" id="CP018866">
    <property type="protein sequence ID" value="AST90547.1"/>
    <property type="molecule type" value="Genomic_DNA"/>
</dbReference>
<evidence type="ECO:0000313" key="2">
    <source>
        <dbReference type="EMBL" id="AST90547.1"/>
    </source>
</evidence>
<accession>A0A223KMD1</accession>
<dbReference type="RefSeq" id="WP_066420921.1">
    <property type="nucleotide sequence ID" value="NZ_CP018866.1"/>
</dbReference>
<proteinExistence type="predicted"/>
<feature type="coiled-coil region" evidence="1">
    <location>
        <begin position="8"/>
        <end position="49"/>
    </location>
</feature>
<dbReference type="Proteomes" id="UP000215224">
    <property type="component" value="Chromosome"/>
</dbReference>
<keyword evidence="1" id="KW-0175">Coiled coil</keyword>
<reference evidence="2 3" key="1">
    <citation type="submission" date="2016-12" db="EMBL/GenBank/DDBJ databases">
        <title>The whole genome sequencing and assembly of Bacillus cohnii DSM 6307T strain.</title>
        <authorList>
            <person name="Lee Y.-J."/>
            <person name="Yi H."/>
            <person name="Bahn Y.-S."/>
            <person name="Kim J.F."/>
            <person name="Lee D.-W."/>
        </authorList>
    </citation>
    <scope>NUCLEOTIDE SEQUENCE [LARGE SCALE GENOMIC DNA]</scope>
    <source>
        <strain evidence="2 3">DSM 6307</strain>
    </source>
</reference>
<dbReference type="KEGG" id="bcoh:BC6307_04270"/>
<keyword evidence="3" id="KW-1185">Reference proteome</keyword>
<evidence type="ECO:0000313" key="3">
    <source>
        <dbReference type="Proteomes" id="UP000215224"/>
    </source>
</evidence>
<sequence length="210" mass="24194">MFPFQQYVNDSQQKIRTLQEIVTKQNKQITALEDLLKTMQKEIIQLKEKPTMNIERIEYKFDQLKVETLEGTLNIGLTPGSAGAIEDFIVTQDNLQVPTQQRNEQVALQIEKELKDYLTKNGTERIKNAANHVGRSLEEHYYDFMIQDIAKQLPKKINLYLNELTPEAIKQNYSNDQIKNAAVDQIKKDMDVAFTTFIKNLPTNKGDASS</sequence>
<dbReference type="Pfam" id="PF10737">
    <property type="entry name" value="GerPC"/>
    <property type="match status" value="1"/>
</dbReference>